<organism evidence="1 2">
    <name type="scientific">Dictyobacter vulcani</name>
    <dbReference type="NCBI Taxonomy" id="2607529"/>
    <lineage>
        <taxon>Bacteria</taxon>
        <taxon>Bacillati</taxon>
        <taxon>Chloroflexota</taxon>
        <taxon>Ktedonobacteria</taxon>
        <taxon>Ktedonobacterales</taxon>
        <taxon>Dictyobacteraceae</taxon>
        <taxon>Dictyobacter</taxon>
    </lineage>
</organism>
<dbReference type="Proteomes" id="UP000326912">
    <property type="component" value="Unassembled WGS sequence"/>
</dbReference>
<protein>
    <submittedName>
        <fullName evidence="1">Uncharacterized protein</fullName>
    </submittedName>
</protein>
<evidence type="ECO:0000313" key="2">
    <source>
        <dbReference type="Proteomes" id="UP000326912"/>
    </source>
</evidence>
<gene>
    <name evidence="1" type="ORF">KDW_08520</name>
</gene>
<accession>A0A5J4KK02</accession>
<name>A0A5J4KK02_9CHLR</name>
<comment type="caution">
    <text evidence="1">The sequence shown here is derived from an EMBL/GenBank/DDBJ whole genome shotgun (WGS) entry which is preliminary data.</text>
</comment>
<dbReference type="AlphaFoldDB" id="A0A5J4KK02"/>
<dbReference type="EMBL" id="BKZW01000001">
    <property type="protein sequence ID" value="GER86690.1"/>
    <property type="molecule type" value="Genomic_DNA"/>
</dbReference>
<evidence type="ECO:0000313" key="1">
    <source>
        <dbReference type="EMBL" id="GER86690.1"/>
    </source>
</evidence>
<reference evidence="1 2" key="1">
    <citation type="submission" date="2019-10" db="EMBL/GenBank/DDBJ databases">
        <title>Dictyobacter vulcani sp. nov., within the class Ktedonobacteria, isolated from soil of volcanic Mt. Zao.</title>
        <authorList>
            <person name="Zheng Y."/>
            <person name="Wang C.M."/>
            <person name="Sakai Y."/>
            <person name="Abe K."/>
            <person name="Yokota A."/>
            <person name="Yabe S."/>
        </authorList>
    </citation>
    <scope>NUCLEOTIDE SEQUENCE [LARGE SCALE GENOMIC DNA]</scope>
    <source>
        <strain evidence="1 2">W12</strain>
    </source>
</reference>
<keyword evidence="2" id="KW-1185">Reference proteome</keyword>
<proteinExistence type="predicted"/>
<sequence>MERCECCQEEHEGLVPVINSLGPSSEVELFCVNCAEVVHFETFDVLFLWSPVSFKSLVQGRTVGTLVA</sequence>